<proteinExistence type="predicted"/>
<comment type="caution">
    <text evidence="1">The sequence shown here is derived from an EMBL/GenBank/DDBJ whole genome shotgun (WGS) entry which is preliminary data.</text>
</comment>
<sequence>MDQHENIYKVYGEITIPFYFETLSTTEKEALEKVGIILNKRSIELIEATVHTHEGKEHLLIAKKCSIKLHEALGENDI</sequence>
<keyword evidence="2" id="KW-1185">Reference proteome</keyword>
<dbReference type="RefSeq" id="WP_345595056.1">
    <property type="nucleotide sequence ID" value="NZ_BAABJG010000055.1"/>
</dbReference>
<organism evidence="1 2">
    <name type="scientific">Paenibacillus vulneris</name>
    <dbReference type="NCBI Taxonomy" id="1133364"/>
    <lineage>
        <taxon>Bacteria</taxon>
        <taxon>Bacillati</taxon>
        <taxon>Bacillota</taxon>
        <taxon>Bacilli</taxon>
        <taxon>Bacillales</taxon>
        <taxon>Paenibacillaceae</taxon>
        <taxon>Paenibacillus</taxon>
    </lineage>
</organism>
<evidence type="ECO:0000313" key="2">
    <source>
        <dbReference type="Proteomes" id="UP001597180"/>
    </source>
</evidence>
<name>A0ABW3UG87_9BACL</name>
<dbReference type="EMBL" id="JBHTLU010000012">
    <property type="protein sequence ID" value="MFD1219546.1"/>
    <property type="molecule type" value="Genomic_DNA"/>
</dbReference>
<protein>
    <submittedName>
        <fullName evidence="1">Uncharacterized protein</fullName>
    </submittedName>
</protein>
<reference evidence="2" key="1">
    <citation type="journal article" date="2019" name="Int. J. Syst. Evol. Microbiol.">
        <title>The Global Catalogue of Microorganisms (GCM) 10K type strain sequencing project: providing services to taxonomists for standard genome sequencing and annotation.</title>
        <authorList>
            <consortium name="The Broad Institute Genomics Platform"/>
            <consortium name="The Broad Institute Genome Sequencing Center for Infectious Disease"/>
            <person name="Wu L."/>
            <person name="Ma J."/>
        </authorList>
    </citation>
    <scope>NUCLEOTIDE SEQUENCE [LARGE SCALE GENOMIC DNA]</scope>
    <source>
        <strain evidence="2">CCUG 53270</strain>
    </source>
</reference>
<gene>
    <name evidence="1" type="ORF">ACFQ4B_05415</name>
</gene>
<evidence type="ECO:0000313" key="1">
    <source>
        <dbReference type="EMBL" id="MFD1219546.1"/>
    </source>
</evidence>
<accession>A0ABW3UG87</accession>
<dbReference type="Proteomes" id="UP001597180">
    <property type="component" value="Unassembled WGS sequence"/>
</dbReference>